<comment type="caution">
    <text evidence="1">The sequence shown here is derived from an EMBL/GenBank/DDBJ whole genome shotgun (WGS) entry which is preliminary data.</text>
</comment>
<evidence type="ECO:0000313" key="1">
    <source>
        <dbReference type="EMBL" id="EEG27340.1"/>
    </source>
</evidence>
<proteinExistence type="predicted"/>
<dbReference type="Proteomes" id="UP000006247">
    <property type="component" value="Unassembled WGS sequence"/>
</dbReference>
<name>C0E2D8_9CORY</name>
<sequence length="162" mass="18087">MERFYWDIANGVGEGGFPGPGRANDRGQRARVDGELWHNHRGGLTIFQLNIVEMTQWSSGSGGANDSLLTGYMVLNRDKGQLMKIGSSMTNMTLLNMFPVFKCHILSAEPIRCGGTRMQNRTNRVGVHLFSLMKMVKTTAFSTPIRGDNADVTYCYCLPQYQ</sequence>
<dbReference type="EMBL" id="ACEB01000018">
    <property type="protein sequence ID" value="EEG27340.1"/>
    <property type="molecule type" value="Genomic_DNA"/>
</dbReference>
<dbReference type="HOGENOM" id="CLU_1632601_0_0_11"/>
<evidence type="ECO:0000313" key="2">
    <source>
        <dbReference type="Proteomes" id="UP000006247"/>
    </source>
</evidence>
<gene>
    <name evidence="1" type="ORF">CORMATOL_01143</name>
</gene>
<organism evidence="1 2">
    <name type="scientific">Corynebacterium matruchotii ATCC 33806</name>
    <dbReference type="NCBI Taxonomy" id="566549"/>
    <lineage>
        <taxon>Bacteria</taxon>
        <taxon>Bacillati</taxon>
        <taxon>Actinomycetota</taxon>
        <taxon>Actinomycetes</taxon>
        <taxon>Mycobacteriales</taxon>
        <taxon>Corynebacteriaceae</taxon>
        <taxon>Corynebacterium</taxon>
    </lineage>
</organism>
<accession>C0E2D8</accession>
<reference evidence="1 2" key="1">
    <citation type="submission" date="2009-01" db="EMBL/GenBank/DDBJ databases">
        <authorList>
            <person name="Fulton L."/>
            <person name="Clifton S."/>
            <person name="Chinwalla A.T."/>
            <person name="Mitreva M."/>
            <person name="Sodergren E."/>
            <person name="Weinstock G."/>
            <person name="Clifton S."/>
            <person name="Dooling D.J."/>
            <person name="Fulton B."/>
            <person name="Minx P."/>
            <person name="Pepin K.H."/>
            <person name="Johnson M."/>
            <person name="Bhonagiri V."/>
            <person name="Nash W.E."/>
            <person name="Mardis E.R."/>
            <person name="Wilson R.K."/>
        </authorList>
    </citation>
    <scope>NUCLEOTIDE SEQUENCE [LARGE SCALE GENOMIC DNA]</scope>
    <source>
        <strain evidence="1 2">ATCC 33806</strain>
    </source>
</reference>
<protein>
    <submittedName>
        <fullName evidence="1">Uncharacterized protein</fullName>
    </submittedName>
</protein>
<dbReference type="AlphaFoldDB" id="C0E2D8"/>